<evidence type="ECO:0000313" key="2">
    <source>
        <dbReference type="Proteomes" id="UP000297716"/>
    </source>
</evidence>
<comment type="caution">
    <text evidence="1">The sequence shown here is derived from an EMBL/GenBank/DDBJ whole genome shotgun (WGS) entry which is preliminary data.</text>
</comment>
<dbReference type="STRING" id="37992.A0A4Z0YM44"/>
<feature type="non-terminal residue" evidence="1">
    <location>
        <position position="1"/>
    </location>
</feature>
<proteinExistence type="predicted"/>
<accession>A0A4Z0YM44</accession>
<dbReference type="OrthoDB" id="5417666at2759"/>
<sequence length="270" mass="28469">KHLLTLSQIETSTVTAAAHPLTFRALARLAPTATQLSYGSPPSPSRVPTGLDKDANPDCTSACLSLRPTLNLTSASIPSPTLTTLSTTICTVIRGQYPISTLPAFCRPTLFANAPALASPTDPQIAHSTAIVTMAANSVPDKVSCCAECATYYNCFAWRFVPSYTGEPSDRLPGGFDPWRHGNCEIAYYTGDRGGGDGTVVTKEGPPRVCPNGRLRDLLNGTANLGSDPWFNGLFYNGWNNGACAADLADIVFLPGRDPGIGDGSELCDV</sequence>
<dbReference type="EMBL" id="SKBN01000269">
    <property type="protein sequence ID" value="TGJ79683.1"/>
    <property type="molecule type" value="Genomic_DNA"/>
</dbReference>
<reference evidence="1 2" key="1">
    <citation type="submission" date="2019-03" db="EMBL/GenBank/DDBJ databases">
        <title>Draft genome sequence of Xylaria hypoxylon DSM 108379, a ubiquitous saprotrophic-parasitic fungi on hardwood.</title>
        <authorList>
            <person name="Buettner E."/>
            <person name="Leonhardt S."/>
            <person name="Gebauer A.M."/>
            <person name="Liers C."/>
            <person name="Hofrichter M."/>
            <person name="Kellner H."/>
        </authorList>
    </citation>
    <scope>NUCLEOTIDE SEQUENCE [LARGE SCALE GENOMIC DNA]</scope>
    <source>
        <strain evidence="1 2">DSM 108379</strain>
    </source>
</reference>
<name>A0A4Z0YM44_9PEZI</name>
<keyword evidence="2" id="KW-1185">Reference proteome</keyword>
<gene>
    <name evidence="1" type="ORF">E0Z10_g9073</name>
</gene>
<evidence type="ECO:0000313" key="1">
    <source>
        <dbReference type="EMBL" id="TGJ79683.1"/>
    </source>
</evidence>
<protein>
    <recommendedName>
        <fullName evidence="3">Apple domain-containing protein</fullName>
    </recommendedName>
</protein>
<dbReference type="AlphaFoldDB" id="A0A4Z0YM44"/>
<evidence type="ECO:0008006" key="3">
    <source>
        <dbReference type="Google" id="ProtNLM"/>
    </source>
</evidence>
<organism evidence="1 2">
    <name type="scientific">Xylaria hypoxylon</name>
    <dbReference type="NCBI Taxonomy" id="37992"/>
    <lineage>
        <taxon>Eukaryota</taxon>
        <taxon>Fungi</taxon>
        <taxon>Dikarya</taxon>
        <taxon>Ascomycota</taxon>
        <taxon>Pezizomycotina</taxon>
        <taxon>Sordariomycetes</taxon>
        <taxon>Xylariomycetidae</taxon>
        <taxon>Xylariales</taxon>
        <taxon>Xylariaceae</taxon>
        <taxon>Xylaria</taxon>
    </lineage>
</organism>
<dbReference type="Proteomes" id="UP000297716">
    <property type="component" value="Unassembled WGS sequence"/>
</dbReference>